<feature type="compositionally biased region" description="Basic and acidic residues" evidence="1">
    <location>
        <begin position="1"/>
        <end position="14"/>
    </location>
</feature>
<evidence type="ECO:0000313" key="3">
    <source>
        <dbReference type="Proteomes" id="UP001160625"/>
    </source>
</evidence>
<evidence type="ECO:0000313" key="2">
    <source>
        <dbReference type="EMBL" id="MDH7638198.1"/>
    </source>
</evidence>
<evidence type="ECO:0000256" key="1">
    <source>
        <dbReference type="SAM" id="MobiDB-lite"/>
    </source>
</evidence>
<keyword evidence="3" id="KW-1185">Reference proteome</keyword>
<feature type="compositionally biased region" description="Basic and acidic residues" evidence="1">
    <location>
        <begin position="52"/>
        <end position="70"/>
    </location>
</feature>
<accession>A0ABT6MYS1</accession>
<proteinExistence type="predicted"/>
<name>A0ABT6MYS1_9SPHN</name>
<dbReference type="RefSeq" id="WP_281043513.1">
    <property type="nucleotide sequence ID" value="NZ_JARYGZ010000001.1"/>
</dbReference>
<organism evidence="2 3">
    <name type="scientific">Sphingomonas oryzagri</name>
    <dbReference type="NCBI Taxonomy" id="3042314"/>
    <lineage>
        <taxon>Bacteria</taxon>
        <taxon>Pseudomonadati</taxon>
        <taxon>Pseudomonadota</taxon>
        <taxon>Alphaproteobacteria</taxon>
        <taxon>Sphingomonadales</taxon>
        <taxon>Sphingomonadaceae</taxon>
        <taxon>Sphingomonas</taxon>
    </lineage>
</organism>
<sequence length="70" mass="7785">MNDPKTEAGRRANDPVELEETISSKDRRDDKPPTPETPPKSEMDEAAAESAPELRDIRVNGKIDRPDGKN</sequence>
<dbReference type="Proteomes" id="UP001160625">
    <property type="component" value="Unassembled WGS sequence"/>
</dbReference>
<comment type="caution">
    <text evidence="2">The sequence shown here is derived from an EMBL/GenBank/DDBJ whole genome shotgun (WGS) entry which is preliminary data.</text>
</comment>
<reference evidence="2" key="1">
    <citation type="submission" date="2023-04" db="EMBL/GenBank/DDBJ databases">
        <title>Sphingomonas sp. MAHUQ-71 isolated from rice field.</title>
        <authorList>
            <person name="Huq M.A."/>
        </authorList>
    </citation>
    <scope>NUCLEOTIDE SEQUENCE</scope>
    <source>
        <strain evidence="2">MAHUQ-71</strain>
    </source>
</reference>
<dbReference type="EMBL" id="JARYGZ010000001">
    <property type="protein sequence ID" value="MDH7638198.1"/>
    <property type="molecule type" value="Genomic_DNA"/>
</dbReference>
<feature type="compositionally biased region" description="Basic and acidic residues" evidence="1">
    <location>
        <begin position="22"/>
        <end position="43"/>
    </location>
</feature>
<protein>
    <submittedName>
        <fullName evidence="2">Uncharacterized protein</fullName>
    </submittedName>
</protein>
<gene>
    <name evidence="2" type="ORF">QGN17_05600</name>
</gene>
<feature type="region of interest" description="Disordered" evidence="1">
    <location>
        <begin position="1"/>
        <end position="70"/>
    </location>
</feature>